<keyword evidence="3" id="KW-1185">Reference proteome</keyword>
<sequence>MIGSGIEEIGLETTEVRPESTGRDIAIGVGGIIVVIAAAIPIVWGLLAVGTMAYALVSGMLAGSAGAEL</sequence>
<gene>
    <name evidence="2" type="ORF">ACFFQV_14655</name>
</gene>
<comment type="caution">
    <text evidence="2">The sequence shown here is derived from an EMBL/GenBank/DDBJ whole genome shotgun (WGS) entry which is preliminary data.</text>
</comment>
<name>A0ABV5ST62_9MICO</name>
<keyword evidence="1" id="KW-0812">Transmembrane</keyword>
<keyword evidence="1" id="KW-0472">Membrane</keyword>
<dbReference type="Proteomes" id="UP001589667">
    <property type="component" value="Unassembled WGS sequence"/>
</dbReference>
<evidence type="ECO:0008006" key="4">
    <source>
        <dbReference type="Google" id="ProtNLM"/>
    </source>
</evidence>
<evidence type="ECO:0000256" key="1">
    <source>
        <dbReference type="SAM" id="Phobius"/>
    </source>
</evidence>
<dbReference type="EMBL" id="JBHMBL010000003">
    <property type="protein sequence ID" value="MFB9643534.1"/>
    <property type="molecule type" value="Genomic_DNA"/>
</dbReference>
<dbReference type="RefSeq" id="WP_157425316.1">
    <property type="nucleotide sequence ID" value="NZ_BAAANI010000003.1"/>
</dbReference>
<proteinExistence type="predicted"/>
<keyword evidence="1" id="KW-1133">Transmembrane helix</keyword>
<protein>
    <recommendedName>
        <fullName evidence="4">DUF3566 domain-containing protein</fullName>
    </recommendedName>
</protein>
<reference evidence="2 3" key="1">
    <citation type="submission" date="2024-09" db="EMBL/GenBank/DDBJ databases">
        <authorList>
            <person name="Sun Q."/>
            <person name="Mori K."/>
        </authorList>
    </citation>
    <scope>NUCLEOTIDE SEQUENCE [LARGE SCALE GENOMIC DNA]</scope>
    <source>
        <strain evidence="2 3">JCM 14321</strain>
    </source>
</reference>
<evidence type="ECO:0000313" key="3">
    <source>
        <dbReference type="Proteomes" id="UP001589667"/>
    </source>
</evidence>
<organism evidence="2 3">
    <name type="scientific">Agromyces lapidis</name>
    <dbReference type="NCBI Taxonomy" id="279574"/>
    <lineage>
        <taxon>Bacteria</taxon>
        <taxon>Bacillati</taxon>
        <taxon>Actinomycetota</taxon>
        <taxon>Actinomycetes</taxon>
        <taxon>Micrococcales</taxon>
        <taxon>Microbacteriaceae</taxon>
        <taxon>Agromyces</taxon>
    </lineage>
</organism>
<evidence type="ECO:0000313" key="2">
    <source>
        <dbReference type="EMBL" id="MFB9643534.1"/>
    </source>
</evidence>
<feature type="transmembrane region" description="Helical" evidence="1">
    <location>
        <begin position="25"/>
        <end position="57"/>
    </location>
</feature>
<accession>A0ABV5ST62</accession>